<dbReference type="InterPro" id="IPR019199">
    <property type="entry name" value="Virulence_VapD/CRISPR_Cas2"/>
</dbReference>
<evidence type="ECO:0000256" key="1">
    <source>
        <dbReference type="ARBA" id="ARBA00001946"/>
    </source>
</evidence>
<keyword evidence="7 9" id="KW-0460">Magnesium</keyword>
<dbReference type="Pfam" id="PF09827">
    <property type="entry name" value="CRISPR_Cas2"/>
    <property type="match status" value="1"/>
</dbReference>
<evidence type="ECO:0000256" key="3">
    <source>
        <dbReference type="ARBA" id="ARBA00022722"/>
    </source>
</evidence>
<feature type="binding site" evidence="9">
    <location>
        <position position="8"/>
    </location>
    <ligand>
        <name>Mg(2+)</name>
        <dbReference type="ChEBI" id="CHEBI:18420"/>
        <note>catalytic</note>
    </ligand>
</feature>
<accession>A0ABW4CHL8</accession>
<comment type="caution">
    <text evidence="10">The sequence shown here is derived from an EMBL/GenBank/DDBJ whole genome shotgun (WGS) entry which is preliminary data.</text>
</comment>
<comment type="similarity">
    <text evidence="2 9">Belongs to the CRISPR-associated endoribonuclease Cas2 protein family.</text>
</comment>
<evidence type="ECO:0000256" key="4">
    <source>
        <dbReference type="ARBA" id="ARBA00022723"/>
    </source>
</evidence>
<dbReference type="Proteomes" id="UP001597196">
    <property type="component" value="Unassembled WGS sequence"/>
</dbReference>
<dbReference type="SUPFAM" id="SSF143430">
    <property type="entry name" value="TTP0101/SSO1404-like"/>
    <property type="match status" value="1"/>
</dbReference>
<name>A0ABW4CHL8_9LACO</name>
<dbReference type="InterPro" id="IPR021127">
    <property type="entry name" value="CRISPR_associated_Cas2"/>
</dbReference>
<keyword evidence="3 9" id="KW-0540">Nuclease</keyword>
<organism evidence="10 11">
    <name type="scientific">Lacticaseibacillus mingshuiensis</name>
    <dbReference type="NCBI Taxonomy" id="2799574"/>
    <lineage>
        <taxon>Bacteria</taxon>
        <taxon>Bacillati</taxon>
        <taxon>Bacillota</taxon>
        <taxon>Bacilli</taxon>
        <taxon>Lactobacillales</taxon>
        <taxon>Lactobacillaceae</taxon>
        <taxon>Lacticaseibacillus</taxon>
    </lineage>
</organism>
<gene>
    <name evidence="9 10" type="primary">cas2</name>
    <name evidence="10" type="ORF">ACFQ4P_03865</name>
</gene>
<dbReference type="EC" id="3.1.-.-" evidence="9"/>
<proteinExistence type="inferred from homology"/>
<sequence length="101" mass="11726">MRLMVMFDLPVETSAERRAYRQFRKGMIREGFFMMQYSIYVRVCPNRKSAQFLEQRIANLAPEAGVIQTMLITEAQYQAVNFIAGKASDDIRNSPERTIVI</sequence>
<evidence type="ECO:0000256" key="5">
    <source>
        <dbReference type="ARBA" id="ARBA00022759"/>
    </source>
</evidence>
<comment type="function">
    <text evidence="9">CRISPR (clustered regularly interspaced short palindromic repeat), is an adaptive immune system that provides protection against mobile genetic elements (viruses, transposable elements and conjugative plasmids). CRISPR clusters contain sequences complementary to antecedent mobile elements and target invading nucleic acids. CRISPR clusters are transcribed and processed into CRISPR RNA (crRNA). Functions as a ssRNA-specific endoribonuclease. Involved in the integration of spacer DNA into the CRISPR cassette.</text>
</comment>
<keyword evidence="11" id="KW-1185">Reference proteome</keyword>
<keyword evidence="6 9" id="KW-0378">Hydrolase</keyword>
<reference evidence="11" key="1">
    <citation type="journal article" date="2019" name="Int. J. Syst. Evol. Microbiol.">
        <title>The Global Catalogue of Microorganisms (GCM) 10K type strain sequencing project: providing services to taxonomists for standard genome sequencing and annotation.</title>
        <authorList>
            <consortium name="The Broad Institute Genomics Platform"/>
            <consortium name="The Broad Institute Genome Sequencing Center for Infectious Disease"/>
            <person name="Wu L."/>
            <person name="Ma J."/>
        </authorList>
    </citation>
    <scope>NUCLEOTIDE SEQUENCE [LARGE SCALE GENOMIC DNA]</scope>
    <source>
        <strain evidence="11">CCM 8980</strain>
    </source>
</reference>
<evidence type="ECO:0000313" key="10">
    <source>
        <dbReference type="EMBL" id="MFD1429386.1"/>
    </source>
</evidence>
<dbReference type="EMBL" id="JBHTOC010000004">
    <property type="protein sequence ID" value="MFD1429386.1"/>
    <property type="molecule type" value="Genomic_DNA"/>
</dbReference>
<evidence type="ECO:0000256" key="6">
    <source>
        <dbReference type="ARBA" id="ARBA00022801"/>
    </source>
</evidence>
<keyword evidence="8 9" id="KW-0051">Antiviral defense</keyword>
<evidence type="ECO:0000256" key="9">
    <source>
        <dbReference type="HAMAP-Rule" id="MF_01471"/>
    </source>
</evidence>
<comment type="subunit">
    <text evidence="9">Homodimer, forms a heterotetramer with a Cas1 homodimer.</text>
</comment>
<evidence type="ECO:0000256" key="2">
    <source>
        <dbReference type="ARBA" id="ARBA00009959"/>
    </source>
</evidence>
<keyword evidence="5 9" id="KW-0255">Endonuclease</keyword>
<dbReference type="HAMAP" id="MF_01471">
    <property type="entry name" value="Cas2"/>
    <property type="match status" value="1"/>
</dbReference>
<comment type="cofactor">
    <cofactor evidence="1 9">
        <name>Mg(2+)</name>
        <dbReference type="ChEBI" id="CHEBI:18420"/>
    </cofactor>
</comment>
<evidence type="ECO:0000256" key="7">
    <source>
        <dbReference type="ARBA" id="ARBA00022842"/>
    </source>
</evidence>
<evidence type="ECO:0000256" key="8">
    <source>
        <dbReference type="ARBA" id="ARBA00023118"/>
    </source>
</evidence>
<dbReference type="NCBIfam" id="TIGR01573">
    <property type="entry name" value="cas2"/>
    <property type="match status" value="1"/>
</dbReference>
<dbReference type="GO" id="GO:0004519">
    <property type="term" value="F:endonuclease activity"/>
    <property type="evidence" value="ECO:0007669"/>
    <property type="project" value="UniProtKB-KW"/>
</dbReference>
<dbReference type="RefSeq" id="WP_203626308.1">
    <property type="nucleotide sequence ID" value="NZ_BOLQ01000003.1"/>
</dbReference>
<keyword evidence="4 9" id="KW-0479">Metal-binding</keyword>
<protein>
    <recommendedName>
        <fullName evidence="9">CRISPR-associated endoribonuclease Cas2</fullName>
        <ecNumber evidence="9">3.1.-.-</ecNumber>
    </recommendedName>
</protein>
<evidence type="ECO:0000313" key="11">
    <source>
        <dbReference type="Proteomes" id="UP001597196"/>
    </source>
</evidence>